<keyword evidence="2" id="KW-0472">Membrane</keyword>
<keyword evidence="4" id="KW-1185">Reference proteome</keyword>
<feature type="region of interest" description="Disordered" evidence="1">
    <location>
        <begin position="80"/>
        <end position="116"/>
    </location>
</feature>
<organism evidence="3 4">
    <name type="scientific">Burkholderia anthina</name>
    <dbReference type="NCBI Taxonomy" id="179879"/>
    <lineage>
        <taxon>Bacteria</taxon>
        <taxon>Pseudomonadati</taxon>
        <taxon>Pseudomonadota</taxon>
        <taxon>Betaproteobacteria</taxon>
        <taxon>Burkholderiales</taxon>
        <taxon>Burkholderiaceae</taxon>
        <taxon>Burkholderia</taxon>
        <taxon>Burkholderia cepacia complex</taxon>
    </lineage>
</organism>
<feature type="transmembrane region" description="Helical" evidence="2">
    <location>
        <begin position="22"/>
        <end position="46"/>
    </location>
</feature>
<evidence type="ECO:0000256" key="2">
    <source>
        <dbReference type="SAM" id="Phobius"/>
    </source>
</evidence>
<keyword evidence="2" id="KW-1133">Transmembrane helix</keyword>
<accession>A0ABS2BE61</accession>
<evidence type="ECO:0000313" key="3">
    <source>
        <dbReference type="EMBL" id="MBM2771292.1"/>
    </source>
</evidence>
<dbReference type="Proteomes" id="UP000755577">
    <property type="component" value="Unassembled WGS sequence"/>
</dbReference>
<protein>
    <submittedName>
        <fullName evidence="3">Uncharacterized protein</fullName>
    </submittedName>
</protein>
<proteinExistence type="predicted"/>
<evidence type="ECO:0000256" key="1">
    <source>
        <dbReference type="SAM" id="MobiDB-lite"/>
    </source>
</evidence>
<reference evidence="3 4" key="1">
    <citation type="submission" date="2021-02" db="EMBL/GenBank/DDBJ databases">
        <title>Draft genome of the type strains Burkholderia anthina DSM16086.</title>
        <authorList>
            <person name="Hertel R."/>
            <person name="Meissner J."/>
            <person name="Poehlein A."/>
            <person name="Daniel R."/>
            <person name="Commichau F.M."/>
        </authorList>
    </citation>
    <scope>NUCLEOTIDE SEQUENCE [LARGE SCALE GENOMIC DNA]</scope>
    <source>
        <strain evidence="3 4">DSM 16086</strain>
    </source>
</reference>
<feature type="transmembrane region" description="Helical" evidence="2">
    <location>
        <begin position="52"/>
        <end position="73"/>
    </location>
</feature>
<sequence>MAGRRRTALPHTWMPVMPESRLLFRTAFEPPAVLPVLAVIGAWFFIGPQSDVARFGLPGALVVAIFAVFRVPVAANGFGNRRAGAPRTGARDKDRMNNRIAPTPSPRYATIDGAAQ</sequence>
<gene>
    <name evidence="3" type="ORF">JQK92_33330</name>
</gene>
<evidence type="ECO:0000313" key="4">
    <source>
        <dbReference type="Proteomes" id="UP000755577"/>
    </source>
</evidence>
<name>A0ABS2BE61_9BURK</name>
<dbReference type="EMBL" id="JAFCIQ010000040">
    <property type="protein sequence ID" value="MBM2771292.1"/>
    <property type="molecule type" value="Genomic_DNA"/>
</dbReference>
<keyword evidence="2" id="KW-0812">Transmembrane</keyword>
<comment type="caution">
    <text evidence="3">The sequence shown here is derived from an EMBL/GenBank/DDBJ whole genome shotgun (WGS) entry which is preliminary data.</text>
</comment>
<dbReference type="RefSeq" id="WP_174927351.1">
    <property type="nucleotide sequence ID" value="NZ_CABVLY010000018.1"/>
</dbReference>
<dbReference type="GeneID" id="56502404"/>